<keyword evidence="3" id="KW-0436">Ligase</keyword>
<evidence type="ECO:0000259" key="2">
    <source>
        <dbReference type="Pfam" id="PF00501"/>
    </source>
</evidence>
<dbReference type="PROSITE" id="PS00455">
    <property type="entry name" value="AMP_BINDING"/>
    <property type="match status" value="1"/>
</dbReference>
<dbReference type="EMBL" id="JBHSBL010000002">
    <property type="protein sequence ID" value="MFC4063632.1"/>
    <property type="molecule type" value="Genomic_DNA"/>
</dbReference>
<dbReference type="NCBIfam" id="NF006754">
    <property type="entry name" value="PRK09274.1"/>
    <property type="match status" value="1"/>
</dbReference>
<feature type="transmembrane region" description="Helical" evidence="1">
    <location>
        <begin position="551"/>
        <end position="570"/>
    </location>
</feature>
<dbReference type="GO" id="GO:0016874">
    <property type="term" value="F:ligase activity"/>
    <property type="evidence" value="ECO:0007669"/>
    <property type="project" value="UniProtKB-KW"/>
</dbReference>
<feature type="domain" description="AMP-dependent synthetase/ligase" evidence="2">
    <location>
        <begin position="9"/>
        <end position="380"/>
    </location>
</feature>
<evidence type="ECO:0000313" key="3">
    <source>
        <dbReference type="EMBL" id="MFC4063632.1"/>
    </source>
</evidence>
<sequence>MVGAAARLAAHAEAFGDRDAVVWPGHGRITFRELDERSDAYAAGLNALGVGKGTKTVLILRPGLDLFPVLFGLVKAGAVPVVVDPGMGVRRMLHCYRSAGAEAFIGVGVAHVVRLFSRRTFAGVRVLVTAGRRWGWGGTTLDALAGYRGPVPAVRPDPDDLVMIGFTTGSTGPAKGVESTHGALEAMVEQVIAGHGQSPDDVGLVTSPMFGVLHLLIGSTCVLAPVDPTRVGDAVPEAIADTIEKYGVTTMFASPALLDPLGRYLRDTGRRLPTLRTLVSGGAPVADRIVRLLHRDDLRFETTYGATEVLPIASIASHEIDGEGSRTGLGTCVGRPADGIEVRIVRTTDEPIPVWHDDLLVAPGEIGEITVAGPTVSPRYHRLPAADAAAKIVDGDRRWHRTGDLGWIDGRGRIWFCGRKSQQVGDLHTVQCEGVLNAHPDVRRTALVGVGGRPVMCVETRPGFDDHDRLRRELHELAESQPVTKPLDTFLFHPSFPVDIRHNAKINREYLSVWAEHRLRPRRRRDLAPRLVPLAGWAFLGYGMLGPMPHPALWALWWIVAFLSVVVHLLQLPIALPRARRAGVTTLRAAVMTMVFGATWWRGLP</sequence>
<dbReference type="RefSeq" id="WP_378064667.1">
    <property type="nucleotide sequence ID" value="NZ_JBHSBL010000002.1"/>
</dbReference>
<keyword evidence="4" id="KW-1185">Reference proteome</keyword>
<dbReference type="PANTHER" id="PTHR43767:SF1">
    <property type="entry name" value="NONRIBOSOMAL PEPTIDE SYNTHASE PES1 (EUROFUNG)-RELATED"/>
    <property type="match status" value="1"/>
</dbReference>
<evidence type="ECO:0000256" key="1">
    <source>
        <dbReference type="SAM" id="Phobius"/>
    </source>
</evidence>
<dbReference type="Gene3D" id="3.40.50.12780">
    <property type="entry name" value="N-terminal domain of ligase-like"/>
    <property type="match status" value="1"/>
</dbReference>
<keyword evidence="1" id="KW-1133">Transmembrane helix</keyword>
<dbReference type="PANTHER" id="PTHR43767">
    <property type="entry name" value="LONG-CHAIN-FATTY-ACID--COA LIGASE"/>
    <property type="match status" value="1"/>
</dbReference>
<dbReference type="InterPro" id="IPR020845">
    <property type="entry name" value="AMP-binding_CS"/>
</dbReference>
<dbReference type="InterPro" id="IPR050237">
    <property type="entry name" value="ATP-dep_AMP-bd_enzyme"/>
</dbReference>
<dbReference type="InterPro" id="IPR000873">
    <property type="entry name" value="AMP-dep_synth/lig_dom"/>
</dbReference>
<dbReference type="SUPFAM" id="SSF56801">
    <property type="entry name" value="Acetyl-CoA synthetase-like"/>
    <property type="match status" value="1"/>
</dbReference>
<dbReference type="InterPro" id="IPR042099">
    <property type="entry name" value="ANL_N_sf"/>
</dbReference>
<comment type="caution">
    <text evidence="3">The sequence shown here is derived from an EMBL/GenBank/DDBJ whole genome shotgun (WGS) entry which is preliminary data.</text>
</comment>
<organism evidence="3 4">
    <name type="scientific">Actinoplanes subglobosus</name>
    <dbReference type="NCBI Taxonomy" id="1547892"/>
    <lineage>
        <taxon>Bacteria</taxon>
        <taxon>Bacillati</taxon>
        <taxon>Actinomycetota</taxon>
        <taxon>Actinomycetes</taxon>
        <taxon>Micromonosporales</taxon>
        <taxon>Micromonosporaceae</taxon>
        <taxon>Actinoplanes</taxon>
    </lineage>
</organism>
<protein>
    <submittedName>
        <fullName evidence="3">Fatty acid CoA ligase family protein</fullName>
    </submittedName>
</protein>
<gene>
    <name evidence="3" type="ORF">ACFO0C_01720</name>
</gene>
<reference evidence="4" key="1">
    <citation type="journal article" date="2019" name="Int. J. Syst. Evol. Microbiol.">
        <title>The Global Catalogue of Microorganisms (GCM) 10K type strain sequencing project: providing services to taxonomists for standard genome sequencing and annotation.</title>
        <authorList>
            <consortium name="The Broad Institute Genomics Platform"/>
            <consortium name="The Broad Institute Genome Sequencing Center for Infectious Disease"/>
            <person name="Wu L."/>
            <person name="Ma J."/>
        </authorList>
    </citation>
    <scope>NUCLEOTIDE SEQUENCE [LARGE SCALE GENOMIC DNA]</scope>
    <source>
        <strain evidence="4">TBRC 5832</strain>
    </source>
</reference>
<accession>A0ABV8II06</accession>
<keyword evidence="1" id="KW-0812">Transmembrane</keyword>
<keyword evidence="1" id="KW-0472">Membrane</keyword>
<dbReference type="Pfam" id="PF00501">
    <property type="entry name" value="AMP-binding"/>
    <property type="match status" value="1"/>
</dbReference>
<proteinExistence type="predicted"/>
<evidence type="ECO:0000313" key="4">
    <source>
        <dbReference type="Proteomes" id="UP001595867"/>
    </source>
</evidence>
<dbReference type="Proteomes" id="UP001595867">
    <property type="component" value="Unassembled WGS sequence"/>
</dbReference>
<name>A0ABV8II06_9ACTN</name>